<name>A0ABQ5SI91_9CHLO</name>
<dbReference type="Proteomes" id="UP001165090">
    <property type="component" value="Unassembled WGS sequence"/>
</dbReference>
<reference evidence="2 3" key="1">
    <citation type="journal article" date="2023" name="IScience">
        <title>Expanded male sex-determining region conserved during the evolution of homothallism in the green alga Volvox.</title>
        <authorList>
            <person name="Yamamoto K."/>
            <person name="Matsuzaki R."/>
            <person name="Mahakham W."/>
            <person name="Heman W."/>
            <person name="Sekimoto H."/>
            <person name="Kawachi M."/>
            <person name="Minakuchi Y."/>
            <person name="Toyoda A."/>
            <person name="Nozaki H."/>
        </authorList>
    </citation>
    <scope>NUCLEOTIDE SEQUENCE [LARGE SCALE GENOMIC DNA]</scope>
    <source>
        <strain evidence="2 3">NIES-4468</strain>
    </source>
</reference>
<feature type="region of interest" description="Disordered" evidence="1">
    <location>
        <begin position="592"/>
        <end position="619"/>
    </location>
</feature>
<evidence type="ECO:0000313" key="3">
    <source>
        <dbReference type="Proteomes" id="UP001165090"/>
    </source>
</evidence>
<feature type="compositionally biased region" description="Low complexity" evidence="1">
    <location>
        <begin position="207"/>
        <end position="217"/>
    </location>
</feature>
<feature type="region of interest" description="Disordered" evidence="1">
    <location>
        <begin position="347"/>
        <end position="367"/>
    </location>
</feature>
<accession>A0ABQ5SI91</accession>
<feature type="region of interest" description="Disordered" evidence="1">
    <location>
        <begin position="442"/>
        <end position="495"/>
    </location>
</feature>
<organism evidence="2 3">
    <name type="scientific">Volvox africanus</name>
    <dbReference type="NCBI Taxonomy" id="51714"/>
    <lineage>
        <taxon>Eukaryota</taxon>
        <taxon>Viridiplantae</taxon>
        <taxon>Chlorophyta</taxon>
        <taxon>core chlorophytes</taxon>
        <taxon>Chlorophyceae</taxon>
        <taxon>CS clade</taxon>
        <taxon>Chlamydomonadales</taxon>
        <taxon>Volvocaceae</taxon>
        <taxon>Volvox</taxon>
    </lineage>
</organism>
<gene>
    <name evidence="2" type="ORF">VaNZ11_013336</name>
</gene>
<dbReference type="EMBL" id="BSDZ01000080">
    <property type="protein sequence ID" value="GLI68916.1"/>
    <property type="molecule type" value="Genomic_DNA"/>
</dbReference>
<feature type="compositionally biased region" description="Low complexity" evidence="1">
    <location>
        <begin position="176"/>
        <end position="199"/>
    </location>
</feature>
<feature type="compositionally biased region" description="Polar residues" evidence="1">
    <location>
        <begin position="152"/>
        <end position="175"/>
    </location>
</feature>
<keyword evidence="3" id="KW-1185">Reference proteome</keyword>
<feature type="compositionally biased region" description="Low complexity" evidence="1">
    <location>
        <begin position="81"/>
        <end position="97"/>
    </location>
</feature>
<feature type="region of interest" description="Disordered" evidence="1">
    <location>
        <begin position="152"/>
        <end position="217"/>
    </location>
</feature>
<feature type="non-terminal residue" evidence="2">
    <location>
        <position position="1"/>
    </location>
</feature>
<feature type="compositionally biased region" description="Gly residues" evidence="1">
    <location>
        <begin position="468"/>
        <end position="481"/>
    </location>
</feature>
<evidence type="ECO:0000313" key="2">
    <source>
        <dbReference type="EMBL" id="GLI68916.1"/>
    </source>
</evidence>
<feature type="region of interest" description="Disordered" evidence="1">
    <location>
        <begin position="81"/>
        <end position="112"/>
    </location>
</feature>
<sequence length="634" mass="64068">VSPSVDLTEAANGSRLHTAFIRWLGHARRSKPASGRRWAEPRSIRSWNTTLSSSGPTNIAPPYPASLAGLPSHPAALTYARVPSSPRSSRPADSAWSTAALRSAASQPPQLVGSQYGMTGVVSRPLQQYNGGGTVAIPSSPRTAVAMVTTSYGGTSTRPVASSAIATPTVSRTSGVRQVPQQQQQQQQQRQRQQLQQQLQPPPPHPNTAVHPSPGQQLLQQQQPPFFQQASPQNVATRFTGSSIQQYQRPATPRSLLEQHLTAAVPTNAAAVGMVPLSSPHASMAATITRPGSAASAANSSQADPIAADTPRDLESLIALRLLDGLGSGSDGVILAGLQLATGGAFESDRSSVRAPSPRVGSGAGDSGVPATIGAGIASGSLPAATAAAQVAAGSAWMRLPSTSRVGSSSTSQHTVMYGGSLLGAGSGSGGSILERPLLTVQQPYSPGAGPVSGSGRARTTASPRLAGGSGGGSSSGGGSLARGSASPRPISPRPGLSGVGLVGYSGIEALGGGGLLGSGGLPWATAPPSPRLGASSGGGNRFDLLRAVPSSPRPTSAVPAAGGFASFSAPQPGVTVSHGVLLRPGSMGAARLQAPYQSPRSPLRPGKQTRNDNIRASEWGPDQLNLAYYGLKP</sequence>
<proteinExistence type="predicted"/>
<evidence type="ECO:0000256" key="1">
    <source>
        <dbReference type="SAM" id="MobiDB-lite"/>
    </source>
</evidence>
<protein>
    <submittedName>
        <fullName evidence="2">Uncharacterized protein</fullName>
    </submittedName>
</protein>
<comment type="caution">
    <text evidence="2">The sequence shown here is derived from an EMBL/GenBank/DDBJ whole genome shotgun (WGS) entry which is preliminary data.</text>
</comment>